<dbReference type="PATRIC" id="fig|1217705.3.peg.1096"/>
<dbReference type="EMBL" id="APRP01000014">
    <property type="protein sequence ID" value="ENX02697.1"/>
    <property type="molecule type" value="Genomic_DNA"/>
</dbReference>
<comment type="caution">
    <text evidence="2">The sequence shown here is derived from an EMBL/GenBank/DDBJ whole genome shotgun (WGS) entry which is preliminary data.</text>
</comment>
<organism evidence="2 3">
    <name type="scientific">Acinetobacter modestus</name>
    <dbReference type="NCBI Taxonomy" id="1776740"/>
    <lineage>
        <taxon>Bacteria</taxon>
        <taxon>Pseudomonadati</taxon>
        <taxon>Pseudomonadota</taxon>
        <taxon>Gammaproteobacteria</taxon>
        <taxon>Moraxellales</taxon>
        <taxon>Moraxellaceae</taxon>
        <taxon>Acinetobacter</taxon>
    </lineage>
</organism>
<dbReference type="HOGENOM" id="CLU_204324_0_0_6"/>
<feature type="compositionally biased region" description="Polar residues" evidence="1">
    <location>
        <begin position="29"/>
        <end position="50"/>
    </location>
</feature>
<dbReference type="RefSeq" id="WP_005215797.1">
    <property type="nucleotide sequence ID" value="NZ_JAKZFZ010000006.1"/>
</dbReference>
<dbReference type="AlphaFoldDB" id="N9NIT6"/>
<gene>
    <name evidence="2" type="ORF">F900_01144</name>
</gene>
<evidence type="ECO:0000313" key="2">
    <source>
        <dbReference type="EMBL" id="ENX02697.1"/>
    </source>
</evidence>
<feature type="region of interest" description="Disordered" evidence="1">
    <location>
        <begin position="29"/>
        <end position="68"/>
    </location>
</feature>
<dbReference type="Proteomes" id="UP000013248">
    <property type="component" value="Unassembled WGS sequence"/>
</dbReference>
<evidence type="ECO:0000256" key="1">
    <source>
        <dbReference type="SAM" id="MobiDB-lite"/>
    </source>
</evidence>
<accession>N9NIT6</accession>
<name>N9NIT6_9GAMM</name>
<evidence type="ECO:0000313" key="3">
    <source>
        <dbReference type="Proteomes" id="UP000013248"/>
    </source>
</evidence>
<sequence length="68" mass="7988">MAHYEDQSDMFMKRAESCKKNGDRFYAQAKQTSNKDQYNQLMAQAQAHYQSQKENEAKAKQHAGKTWK</sequence>
<dbReference type="STRING" id="1217705.F900_01144"/>
<dbReference type="eggNOG" id="ENOG5030T8J">
    <property type="taxonomic scope" value="Bacteria"/>
</dbReference>
<proteinExistence type="predicted"/>
<protein>
    <submittedName>
        <fullName evidence="2">Uncharacterized protein</fullName>
    </submittedName>
</protein>
<reference evidence="2 3" key="1">
    <citation type="submission" date="2013-02" db="EMBL/GenBank/DDBJ databases">
        <title>The Genome Sequence of Acinetobacter sp. ANC 3862.</title>
        <authorList>
            <consortium name="The Broad Institute Genome Sequencing Platform"/>
            <consortium name="The Broad Institute Genome Sequencing Center for Infectious Disease"/>
            <person name="Cerqueira G."/>
            <person name="Feldgarden M."/>
            <person name="Courvalin P."/>
            <person name="Perichon B."/>
            <person name="Grillot-Courvalin C."/>
            <person name="Clermont D."/>
            <person name="Rocha E."/>
            <person name="Yoon E.-J."/>
            <person name="Nemec A."/>
            <person name="Walker B."/>
            <person name="Young S.K."/>
            <person name="Zeng Q."/>
            <person name="Gargeya S."/>
            <person name="Fitzgerald M."/>
            <person name="Haas B."/>
            <person name="Abouelleil A."/>
            <person name="Alvarado L."/>
            <person name="Arachchi H.M."/>
            <person name="Berlin A.M."/>
            <person name="Chapman S.B."/>
            <person name="Dewar J."/>
            <person name="Goldberg J."/>
            <person name="Griggs A."/>
            <person name="Gujja S."/>
            <person name="Hansen M."/>
            <person name="Howarth C."/>
            <person name="Imamovic A."/>
            <person name="Larimer J."/>
            <person name="McCowan C."/>
            <person name="Murphy C."/>
            <person name="Neiman D."/>
            <person name="Pearson M."/>
            <person name="Priest M."/>
            <person name="Roberts A."/>
            <person name="Saif S."/>
            <person name="Shea T."/>
            <person name="Sisk P."/>
            <person name="Sykes S."/>
            <person name="Wortman J."/>
            <person name="Nusbaum C."/>
            <person name="Birren B."/>
        </authorList>
    </citation>
    <scope>NUCLEOTIDE SEQUENCE [LARGE SCALE GENOMIC DNA]</scope>
    <source>
        <strain evidence="2 3">ANC 3862</strain>
    </source>
</reference>